<evidence type="ECO:0000256" key="2">
    <source>
        <dbReference type="ARBA" id="ARBA00009082"/>
    </source>
</evidence>
<evidence type="ECO:0000256" key="4">
    <source>
        <dbReference type="ARBA" id="ARBA00022475"/>
    </source>
</evidence>
<evidence type="ECO:0000256" key="6">
    <source>
        <dbReference type="ARBA" id="ARBA00022989"/>
    </source>
</evidence>
<evidence type="ECO:0000256" key="8">
    <source>
        <dbReference type="ARBA" id="ARBA00023136"/>
    </source>
</evidence>
<gene>
    <name evidence="13" type="ORF">CDAUBV1_LOCUS9429</name>
</gene>
<comment type="caution">
    <text evidence="13">The sequence shown here is derived from an EMBL/GenBank/DDBJ whole genome shotgun (WGS) entry which is preliminary data.</text>
</comment>
<dbReference type="AlphaFoldDB" id="A0AAV2TFK0"/>
<dbReference type="GO" id="GO:0060170">
    <property type="term" value="C:ciliary membrane"/>
    <property type="evidence" value="ECO:0007669"/>
    <property type="project" value="UniProtKB-SubCell"/>
</dbReference>
<keyword evidence="4" id="KW-1003">Cell membrane</keyword>
<name>A0AAV2TFK0_CALDB</name>
<accession>A0AAV2TFK0</accession>
<dbReference type="InterPro" id="IPR019306">
    <property type="entry name" value="TMEM231"/>
</dbReference>
<comment type="subcellular location">
    <subcellularLocation>
        <location evidence="1">Cell projection</location>
        <location evidence="1">Cilium membrane</location>
        <topology evidence="1">Multi-pass membrane protein</topology>
    </subcellularLocation>
</comment>
<dbReference type="GO" id="GO:0035869">
    <property type="term" value="C:ciliary transition zone"/>
    <property type="evidence" value="ECO:0007669"/>
    <property type="project" value="TreeGrafter"/>
</dbReference>
<evidence type="ECO:0000256" key="10">
    <source>
        <dbReference type="ARBA" id="ARBA00023273"/>
    </source>
</evidence>
<evidence type="ECO:0000256" key="5">
    <source>
        <dbReference type="ARBA" id="ARBA00022692"/>
    </source>
</evidence>
<keyword evidence="10" id="KW-0966">Cell projection</keyword>
<dbReference type="GO" id="GO:0060271">
    <property type="term" value="P:cilium assembly"/>
    <property type="evidence" value="ECO:0007669"/>
    <property type="project" value="TreeGrafter"/>
</dbReference>
<evidence type="ECO:0000256" key="1">
    <source>
        <dbReference type="ARBA" id="ARBA00004272"/>
    </source>
</evidence>
<reference evidence="13" key="1">
    <citation type="submission" date="2024-06" db="EMBL/GenBank/DDBJ databases">
        <authorList>
            <person name="Liu X."/>
            <person name="Lenzi L."/>
            <person name="Haldenby T S."/>
            <person name="Uol C."/>
        </authorList>
    </citation>
    <scope>NUCLEOTIDE SEQUENCE</scope>
</reference>
<keyword evidence="5 12" id="KW-0812">Transmembrane</keyword>
<comment type="similarity">
    <text evidence="2">Belongs to the TMEM231 family.</text>
</comment>
<evidence type="ECO:0000313" key="13">
    <source>
        <dbReference type="EMBL" id="CAL5135258.1"/>
    </source>
</evidence>
<feature type="transmembrane region" description="Helical" evidence="12">
    <location>
        <begin position="301"/>
        <end position="322"/>
    </location>
</feature>
<evidence type="ECO:0000256" key="12">
    <source>
        <dbReference type="SAM" id="Phobius"/>
    </source>
</evidence>
<evidence type="ECO:0000256" key="11">
    <source>
        <dbReference type="ARBA" id="ARBA00024803"/>
    </source>
</evidence>
<dbReference type="PANTHER" id="PTHR14605">
    <property type="entry name" value="CHST5 PROTEIN"/>
    <property type="match status" value="1"/>
</dbReference>
<evidence type="ECO:0000256" key="7">
    <source>
        <dbReference type="ARBA" id="ARBA00023069"/>
    </source>
</evidence>
<evidence type="ECO:0000256" key="9">
    <source>
        <dbReference type="ARBA" id="ARBA00023180"/>
    </source>
</evidence>
<feature type="transmembrane region" description="Helical" evidence="12">
    <location>
        <begin position="67"/>
        <end position="91"/>
    </location>
</feature>
<keyword evidence="8 12" id="KW-0472">Membrane</keyword>
<dbReference type="Proteomes" id="UP001497525">
    <property type="component" value="Unassembled WGS sequence"/>
</dbReference>
<sequence>MVDAALISIGYDLSATLWIAAKVNPVNSTVVIYETTLLTGTANDAHAMIRVYKLPELRRYSSTIKSAIFALDAAVVLSLIIIPVVIAHFTYEFYVRTFTYSETPTVRFVNKLSGLMATNGSEIYITTDRIVALDTTNFRTPTLRYAQSERSPVNTAGSLRINIEVPLNPAEDVYAITFVLTFDIQLGGFTMAAGQVDTVVSLDSQRSVSGLDYVGDLSVRQNDVLPTLGKLEFSKKGLPSTHKDPVTKIYSAITPSHKSAIYGVLTERSHQWNPANSKKSSFLLSATIMYQPFRLCVRPGFWFTIKYAWIQYVSLALLFFYLGEKIRIFVYCHQWVRSKVTTTLPSLGKRKEE</sequence>
<dbReference type="PANTHER" id="PTHR14605:SF1">
    <property type="entry name" value="TRANSMEMBRANE PROTEIN 231"/>
    <property type="match status" value="1"/>
</dbReference>
<keyword evidence="6 12" id="KW-1133">Transmembrane helix</keyword>
<protein>
    <recommendedName>
        <fullName evidence="3">Transmembrane protein 231</fullName>
    </recommendedName>
</protein>
<organism evidence="13 14">
    <name type="scientific">Calicophoron daubneyi</name>
    <name type="common">Rumen fluke</name>
    <name type="synonym">Paramphistomum daubneyi</name>
    <dbReference type="NCBI Taxonomy" id="300641"/>
    <lineage>
        <taxon>Eukaryota</taxon>
        <taxon>Metazoa</taxon>
        <taxon>Spiralia</taxon>
        <taxon>Lophotrochozoa</taxon>
        <taxon>Platyhelminthes</taxon>
        <taxon>Trematoda</taxon>
        <taxon>Digenea</taxon>
        <taxon>Plagiorchiida</taxon>
        <taxon>Pronocephalata</taxon>
        <taxon>Paramphistomoidea</taxon>
        <taxon>Paramphistomidae</taxon>
        <taxon>Calicophoron</taxon>
    </lineage>
</organism>
<keyword evidence="9" id="KW-0325">Glycoprotein</keyword>
<keyword evidence="7" id="KW-0969">Cilium</keyword>
<proteinExistence type="inferred from homology"/>
<dbReference type="Pfam" id="PF10149">
    <property type="entry name" value="TM231"/>
    <property type="match status" value="1"/>
</dbReference>
<dbReference type="GO" id="GO:0032880">
    <property type="term" value="P:regulation of protein localization"/>
    <property type="evidence" value="ECO:0007669"/>
    <property type="project" value="TreeGrafter"/>
</dbReference>
<evidence type="ECO:0000256" key="3">
    <source>
        <dbReference type="ARBA" id="ARBA00015087"/>
    </source>
</evidence>
<comment type="function">
    <text evidence="11">Transmembrane component of the tectonic-like complex, a complex localized at the transition zone of primary cilia and acting as a barrier that prevents diffusion of transmembrane proteins between the cilia and plasma membranes. Required for ciliogenesis and sonic hedgehog/SHH signaling.</text>
</comment>
<evidence type="ECO:0000313" key="14">
    <source>
        <dbReference type="Proteomes" id="UP001497525"/>
    </source>
</evidence>
<dbReference type="EMBL" id="CAXLJL010000256">
    <property type="protein sequence ID" value="CAL5135258.1"/>
    <property type="molecule type" value="Genomic_DNA"/>
</dbReference>